<dbReference type="PANTHER" id="PTHR48100:SF1">
    <property type="entry name" value="HISTIDINE PHOSPHATASE FAMILY PROTEIN-RELATED"/>
    <property type="match status" value="1"/>
</dbReference>
<organism evidence="3 4">
    <name type="scientific">Saccharibacillus alkalitolerans</name>
    <dbReference type="NCBI Taxonomy" id="2705290"/>
    <lineage>
        <taxon>Bacteria</taxon>
        <taxon>Bacillati</taxon>
        <taxon>Bacillota</taxon>
        <taxon>Bacilli</taxon>
        <taxon>Bacillales</taxon>
        <taxon>Paenibacillaceae</taxon>
        <taxon>Saccharibacillus</taxon>
    </lineage>
</organism>
<evidence type="ECO:0000256" key="1">
    <source>
        <dbReference type="ARBA" id="ARBA00023152"/>
    </source>
</evidence>
<protein>
    <submittedName>
        <fullName evidence="3">Histidine phosphatase family protein</fullName>
    </submittedName>
</protein>
<keyword evidence="1" id="KW-0324">Glycolysis</keyword>
<reference evidence="3 4" key="1">
    <citation type="submission" date="2020-01" db="EMBL/GenBank/DDBJ databases">
        <title>Polyphasic characterisation and genomic insights into a novel alkali tolerant bacterium VR-M41.</title>
        <authorList>
            <person name="Vemuluri V.R."/>
        </authorList>
    </citation>
    <scope>NUCLEOTIDE SEQUENCE [LARGE SCALE GENOMIC DNA]</scope>
    <source>
        <strain evidence="3 4">VR-M41</strain>
    </source>
</reference>
<gene>
    <name evidence="3" type="ORF">GYN08_08110</name>
</gene>
<evidence type="ECO:0000313" key="4">
    <source>
        <dbReference type="Proteomes" id="UP000800303"/>
    </source>
</evidence>
<keyword evidence="4" id="KW-1185">Reference proteome</keyword>
<dbReference type="InterPro" id="IPR013078">
    <property type="entry name" value="His_Pase_superF_clade-1"/>
</dbReference>
<dbReference type="PROSITE" id="PS00175">
    <property type="entry name" value="PG_MUTASE"/>
    <property type="match status" value="1"/>
</dbReference>
<dbReference type="SUPFAM" id="SSF53254">
    <property type="entry name" value="Phosphoglycerate mutase-like"/>
    <property type="match status" value="1"/>
</dbReference>
<keyword evidence="2" id="KW-0413">Isomerase</keyword>
<dbReference type="Gene3D" id="3.40.50.1240">
    <property type="entry name" value="Phosphoglycerate mutase-like"/>
    <property type="match status" value="1"/>
</dbReference>
<dbReference type="RefSeq" id="WP_166273682.1">
    <property type="nucleotide sequence ID" value="NZ_JAAFGS010000002.1"/>
</dbReference>
<dbReference type="Pfam" id="PF00300">
    <property type="entry name" value="His_Phos_1"/>
    <property type="match status" value="1"/>
</dbReference>
<dbReference type="InterPro" id="IPR001345">
    <property type="entry name" value="PG/BPGM_mutase_AS"/>
</dbReference>
<dbReference type="InterPro" id="IPR050275">
    <property type="entry name" value="PGM_Phosphatase"/>
</dbReference>
<dbReference type="CDD" id="cd07067">
    <property type="entry name" value="HP_PGM_like"/>
    <property type="match status" value="1"/>
</dbReference>
<comment type="caution">
    <text evidence="3">The sequence shown here is derived from an EMBL/GenBank/DDBJ whole genome shotgun (WGS) entry which is preliminary data.</text>
</comment>
<evidence type="ECO:0000313" key="3">
    <source>
        <dbReference type="EMBL" id="NGZ75281.1"/>
    </source>
</evidence>
<name>A0ABX0F7U9_9BACL</name>
<proteinExistence type="predicted"/>
<evidence type="ECO:0000256" key="2">
    <source>
        <dbReference type="ARBA" id="ARBA00023235"/>
    </source>
</evidence>
<accession>A0ABX0F7U9</accession>
<sequence>MKKNIETPEQTDEKKETAITTLYMTRHGQTEWNLEGRLQGRKDSPLTEKGLLHARWLRDSLADAPLDAIYSSSSPRALRTADILRGRRALEVTAVDDLREIDMGNWEGRTGTEIQAELPDDYDLFWNDPHLFEPVHGGESFLDLGHRVVPAIERILNVNQGRSLLVVTHAAVLNLLMTAFRRQPVSEMWKPPVLESTCLCKVVYGPEGMKVELHGDVSHYREQA</sequence>
<dbReference type="PANTHER" id="PTHR48100">
    <property type="entry name" value="BROAD-SPECIFICITY PHOSPHATASE YOR283W-RELATED"/>
    <property type="match status" value="1"/>
</dbReference>
<dbReference type="SMART" id="SM00855">
    <property type="entry name" value="PGAM"/>
    <property type="match status" value="1"/>
</dbReference>
<dbReference type="EMBL" id="JAAFGS010000002">
    <property type="protein sequence ID" value="NGZ75281.1"/>
    <property type="molecule type" value="Genomic_DNA"/>
</dbReference>
<dbReference type="Proteomes" id="UP000800303">
    <property type="component" value="Unassembled WGS sequence"/>
</dbReference>
<dbReference type="InterPro" id="IPR029033">
    <property type="entry name" value="His_PPase_superfam"/>
</dbReference>